<dbReference type="Pfam" id="PF01239">
    <property type="entry name" value="PPTA"/>
    <property type="match status" value="5"/>
</dbReference>
<reference evidence="9" key="1">
    <citation type="submission" date="2021-02" db="EMBL/GenBank/DDBJ databases">
        <authorList>
            <person name="Dougan E. K."/>
            <person name="Rhodes N."/>
            <person name="Thang M."/>
            <person name="Chan C."/>
        </authorList>
    </citation>
    <scope>NUCLEOTIDE SEQUENCE</scope>
</reference>
<evidence type="ECO:0000256" key="5">
    <source>
        <dbReference type="ARBA" id="ARBA00047658"/>
    </source>
</evidence>
<dbReference type="SUPFAM" id="SSF52075">
    <property type="entry name" value="Outer arm dynein light chain 1"/>
    <property type="match status" value="1"/>
</dbReference>
<dbReference type="Gene3D" id="1.25.40.120">
    <property type="entry name" value="Protein prenylyltransferase"/>
    <property type="match status" value="3"/>
</dbReference>
<evidence type="ECO:0000256" key="2">
    <source>
        <dbReference type="ARBA" id="ARBA00022602"/>
    </source>
</evidence>
<gene>
    <name evidence="8" type="ORF">PGLA1383_LOCUS48685</name>
    <name evidence="9" type="ORF">PGLA2088_LOCUS13163</name>
</gene>
<proteinExistence type="inferred from homology"/>
<keyword evidence="3 6" id="KW-0808">Transferase</keyword>
<comment type="catalytic activity">
    <reaction evidence="5 6">
        <text>geranylgeranyl diphosphate + L-cysteinyl-[protein] = S-geranylgeranyl-L-cysteinyl-[protein] + diphosphate</text>
        <dbReference type="Rhea" id="RHEA:21240"/>
        <dbReference type="Rhea" id="RHEA-COMP:10131"/>
        <dbReference type="Rhea" id="RHEA-COMP:11537"/>
        <dbReference type="ChEBI" id="CHEBI:29950"/>
        <dbReference type="ChEBI" id="CHEBI:33019"/>
        <dbReference type="ChEBI" id="CHEBI:57533"/>
        <dbReference type="ChEBI" id="CHEBI:86021"/>
        <dbReference type="EC" id="2.5.1.60"/>
    </reaction>
</comment>
<accession>A0A813IY36</accession>
<keyword evidence="2 6" id="KW-0637">Prenyltransferase</keyword>
<evidence type="ECO:0000256" key="6">
    <source>
        <dbReference type="RuleBase" id="RU367120"/>
    </source>
</evidence>
<dbReference type="PROSITE" id="PS51147">
    <property type="entry name" value="PFTA"/>
    <property type="match status" value="3"/>
</dbReference>
<feature type="region of interest" description="Disordered" evidence="7">
    <location>
        <begin position="187"/>
        <end position="221"/>
    </location>
</feature>
<dbReference type="Proteomes" id="UP000626109">
    <property type="component" value="Unassembled WGS sequence"/>
</dbReference>
<protein>
    <recommendedName>
        <fullName evidence="6">Geranylgeranyl transferase type-2 subunit alpha</fullName>
        <ecNumber evidence="6">2.5.1.60</ecNumber>
    </recommendedName>
    <alternativeName>
        <fullName evidence="6">Geranylgeranyl transferase type II subunit alpha</fullName>
    </alternativeName>
</protein>
<sequence length="714" mass="78282">MHGRVKKDIVEPSPEELEKQKETVRTARGLFAKMLELRKNQIHNEQALEMTSKALQFHPEFPTLWSYRRDILCSGKVGELKDLLQVELKLLEKALRRSQKVYSIWFHRRWVVERLFECGAARILDTELELCGKLLEVDERNFHCWNHRAHVMGLARRAKPPVALASQDGGASVGLAKVVETADAKVDAEAAEPARPAEAADSKDGAGRSGASPEQPQELGQEVPPDFAAIDLSLSTDLINRNFSNYSAWHLRTLLQQLPPPGAENVEALQAVELDMAKELEWVQQGIYTEPNDQSVWLYHHWLTTLDRGNDRPIITHCAVMDGELFLFFSKPVCARAAGDAASAEAEAPATATIRSSSADGGASEPFAGQLEPIACKSEAADSRLQLTRQLPTSRRRWALGWRFLPSSGTFQSALGSKMMEVEVQVSVELQGSRADGGRAAVGWQRLCFRGPPVDVAATGATLSPALAAVLGHAPSPQRLELLEGELARVEELLEIEPDCRWALLARGRLASVAAAGSTHEAVDAAEVALAEGYKKIAVLDPLRRGFYADATSAAVLRLRLLFLLRSAHSMAVLDASDLGLRHIAPSTATCVFGVQVLNIEDNELQEFGPILQLLSLQELNCARNRLRSDVAEAFVLPRLRRLDVSHNLKLQLKGTMLPAPKLKEINLSGIEAVAQSSPEEVLDRLLPGLQPATRAEWSAIYLPGGIQCVCSLH</sequence>
<evidence type="ECO:0000313" key="11">
    <source>
        <dbReference type="Proteomes" id="UP000654075"/>
    </source>
</evidence>
<comment type="caution">
    <text evidence="9">The sequence shown here is derived from an EMBL/GenBank/DDBJ whole genome shotgun (WGS) entry which is preliminary data.</text>
</comment>
<organism evidence="9 10">
    <name type="scientific">Polarella glacialis</name>
    <name type="common">Dinoflagellate</name>
    <dbReference type="NCBI Taxonomy" id="89957"/>
    <lineage>
        <taxon>Eukaryota</taxon>
        <taxon>Sar</taxon>
        <taxon>Alveolata</taxon>
        <taxon>Dinophyceae</taxon>
        <taxon>Suessiales</taxon>
        <taxon>Suessiaceae</taxon>
        <taxon>Polarella</taxon>
    </lineage>
</organism>
<comment type="similarity">
    <text evidence="1 6">Belongs to the protein prenyltransferase subunit alpha family.</text>
</comment>
<dbReference type="PANTHER" id="PTHR11129:SF2">
    <property type="entry name" value="GERANYLGERANYL TRANSFERASE TYPE-2 SUBUNIT ALPHA"/>
    <property type="match status" value="1"/>
</dbReference>
<dbReference type="InterPro" id="IPR032675">
    <property type="entry name" value="LRR_dom_sf"/>
</dbReference>
<dbReference type="EMBL" id="CAJNNV010030518">
    <property type="protein sequence ID" value="CAE8632755.1"/>
    <property type="molecule type" value="Genomic_DNA"/>
</dbReference>
<keyword evidence="4" id="KW-0677">Repeat</keyword>
<evidence type="ECO:0000313" key="10">
    <source>
        <dbReference type="Proteomes" id="UP000626109"/>
    </source>
</evidence>
<evidence type="ECO:0000313" key="9">
    <source>
        <dbReference type="EMBL" id="CAE8657979.1"/>
    </source>
</evidence>
<dbReference type="SUPFAM" id="SSF48439">
    <property type="entry name" value="Protein prenylyltransferase"/>
    <property type="match status" value="1"/>
</dbReference>
<dbReference type="EC" id="2.5.1.60" evidence="6"/>
<dbReference type="Proteomes" id="UP000654075">
    <property type="component" value="Unassembled WGS sequence"/>
</dbReference>
<dbReference type="AlphaFoldDB" id="A0A813IY36"/>
<dbReference type="OMA" id="RILWSEG"/>
<dbReference type="InterPro" id="IPR002088">
    <property type="entry name" value="Prenyl_trans_a"/>
</dbReference>
<dbReference type="Gene3D" id="3.80.10.10">
    <property type="entry name" value="Ribonuclease Inhibitor"/>
    <property type="match status" value="1"/>
</dbReference>
<dbReference type="GO" id="GO:0005968">
    <property type="term" value="C:Rab-protein geranylgeranyltransferase complex"/>
    <property type="evidence" value="ECO:0007669"/>
    <property type="project" value="TreeGrafter"/>
</dbReference>
<evidence type="ECO:0000256" key="3">
    <source>
        <dbReference type="ARBA" id="ARBA00022679"/>
    </source>
</evidence>
<evidence type="ECO:0000256" key="7">
    <source>
        <dbReference type="SAM" id="MobiDB-lite"/>
    </source>
</evidence>
<keyword evidence="11" id="KW-1185">Reference proteome</keyword>
<dbReference type="OrthoDB" id="1658at2759"/>
<evidence type="ECO:0000313" key="8">
    <source>
        <dbReference type="EMBL" id="CAE8632755.1"/>
    </source>
</evidence>
<comment type="function">
    <text evidence="6">Catalyzes the transfer of a geranyl-geranyl moiety from geranyl-geranyl pyrophosphate to cysteines occuring in specific C-terminal amino acid sequences.</text>
</comment>
<dbReference type="EMBL" id="CAJNNW010015662">
    <property type="protein sequence ID" value="CAE8657979.1"/>
    <property type="molecule type" value="Genomic_DNA"/>
</dbReference>
<name>A0A813IY36_POLGL</name>
<dbReference type="GO" id="GO:0097354">
    <property type="term" value="P:prenylation"/>
    <property type="evidence" value="ECO:0007669"/>
    <property type="project" value="UniProtKB-UniRule"/>
</dbReference>
<evidence type="ECO:0000256" key="1">
    <source>
        <dbReference type="ARBA" id="ARBA00006734"/>
    </source>
</evidence>
<dbReference type="GO" id="GO:0004663">
    <property type="term" value="F:Rab geranylgeranyltransferase activity"/>
    <property type="evidence" value="ECO:0007669"/>
    <property type="project" value="UniProtKB-UniRule"/>
</dbReference>
<evidence type="ECO:0000256" key="4">
    <source>
        <dbReference type="ARBA" id="ARBA00022737"/>
    </source>
</evidence>
<dbReference type="PANTHER" id="PTHR11129">
    <property type="entry name" value="PROTEIN FARNESYLTRANSFERASE ALPHA SUBUNIT/RAB GERANYLGERANYL TRANSFERASE ALPHA SUBUNIT"/>
    <property type="match status" value="1"/>
</dbReference>